<keyword evidence="5" id="KW-0175">Coiled coil</keyword>
<dbReference type="PANTHER" id="PTHR17920:SF3">
    <property type="entry name" value="TRANSMEMBRANE AND COILED-COIL DOMAIN-CONTAINING PROTEIN 4"/>
    <property type="match status" value="1"/>
</dbReference>
<dbReference type="AlphaFoldDB" id="A0A1Y1Z1J1"/>
<feature type="coiled-coil region" evidence="5">
    <location>
        <begin position="219"/>
        <end position="246"/>
    </location>
</feature>
<accession>A0A1Y1Z1J1</accession>
<dbReference type="EMBL" id="MCOG01000468">
    <property type="protein sequence ID" value="ORY04152.1"/>
    <property type="molecule type" value="Genomic_DNA"/>
</dbReference>
<evidence type="ECO:0000256" key="6">
    <source>
        <dbReference type="SAM" id="MobiDB-lite"/>
    </source>
</evidence>
<dbReference type="InterPro" id="IPR029024">
    <property type="entry name" value="TerB-like"/>
</dbReference>
<feature type="region of interest" description="Disordered" evidence="6">
    <location>
        <begin position="1"/>
        <end position="26"/>
    </location>
</feature>
<dbReference type="PANTHER" id="PTHR17920">
    <property type="entry name" value="TRANSMEMBRANE AND COILED-COIL DOMAIN-CONTAINING PROTEIN 4 TMCO4"/>
    <property type="match status" value="1"/>
</dbReference>
<gene>
    <name evidence="7" type="ORF">LY90DRAFT_639894</name>
</gene>
<evidence type="ECO:0000256" key="5">
    <source>
        <dbReference type="SAM" id="Coils"/>
    </source>
</evidence>
<reference evidence="7 8" key="1">
    <citation type="submission" date="2016-08" db="EMBL/GenBank/DDBJ databases">
        <title>A Parts List for Fungal Cellulosomes Revealed by Comparative Genomics.</title>
        <authorList>
            <consortium name="DOE Joint Genome Institute"/>
            <person name="Haitjema C.H."/>
            <person name="Gilmore S.P."/>
            <person name="Henske J.K."/>
            <person name="Solomon K.V."/>
            <person name="De Groot R."/>
            <person name="Kuo A."/>
            <person name="Mondo S.J."/>
            <person name="Salamov A.A."/>
            <person name="Labutti K."/>
            <person name="Zhao Z."/>
            <person name="Chiniquy J."/>
            <person name="Barry K."/>
            <person name="Brewer H.M."/>
            <person name="Purvine S.O."/>
            <person name="Wright A.T."/>
            <person name="Boxma B."/>
            <person name="Van Alen T."/>
            <person name="Hackstein J.H."/>
            <person name="Baker S.E."/>
            <person name="Grigoriev I.V."/>
            <person name="O'Malley M.A."/>
        </authorList>
    </citation>
    <scope>NUCLEOTIDE SEQUENCE [LARGE SCALE GENOMIC DNA]</scope>
    <source>
        <strain evidence="7 8">G1</strain>
    </source>
</reference>
<evidence type="ECO:0000256" key="1">
    <source>
        <dbReference type="ARBA" id="ARBA00004141"/>
    </source>
</evidence>
<comment type="subcellular location">
    <subcellularLocation>
        <location evidence="1">Membrane</location>
        <topology evidence="1">Multi-pass membrane protein</topology>
    </subcellularLocation>
</comment>
<dbReference type="Gene3D" id="1.10.3680.10">
    <property type="entry name" value="TerB-like"/>
    <property type="match status" value="1"/>
</dbReference>
<keyword evidence="4" id="KW-0472">Membrane</keyword>
<dbReference type="Proteomes" id="UP000193920">
    <property type="component" value="Unassembled WGS sequence"/>
</dbReference>
<evidence type="ECO:0000313" key="7">
    <source>
        <dbReference type="EMBL" id="ORY04152.1"/>
    </source>
</evidence>
<dbReference type="GO" id="GO:0016020">
    <property type="term" value="C:membrane"/>
    <property type="evidence" value="ECO:0007669"/>
    <property type="project" value="UniProtKB-SubCell"/>
</dbReference>
<keyword evidence="2" id="KW-0812">Transmembrane</keyword>
<sequence length="348" mass="39873">MDSNSTVNNDVVKDNHKVNSESGSLISNGETYRTSSQAIGSIQKMFTESQLIGYVGLCYISIMDFKKNNFIDSTTKKPMKKAVNSYNEWSDLIIKKLFTYLNFPSEDQKLVESLATHGIHPEDLASPLITEAEEAIERRKEFEIKKREYINNDIRKYNEKLEKIKEGTETIPEEDSLLNDEANEAIIEDSTVINNDSINVISSQSVPSEVTIRPSSPTASSSITELSELRRKNDELLKNYNITLKEMLEVSDIRYIILSHLFLICIGDGRYDARSRALLKRVAHYLQVDDYNLIKIEKEIIFQIKSSQEKVDELRCDETSIDNRASQYKKRDGYIWVLHLLVVALLLV</sequence>
<comment type="caution">
    <text evidence="7">The sequence shown here is derived from an EMBL/GenBank/DDBJ whole genome shotgun (WGS) entry which is preliminary data.</text>
</comment>
<evidence type="ECO:0000256" key="4">
    <source>
        <dbReference type="ARBA" id="ARBA00023136"/>
    </source>
</evidence>
<protein>
    <submittedName>
        <fullName evidence="7">Uncharacterized protein</fullName>
    </submittedName>
</protein>
<proteinExistence type="predicted"/>
<organism evidence="7 8">
    <name type="scientific">Neocallimastix californiae</name>
    <dbReference type="NCBI Taxonomy" id="1754190"/>
    <lineage>
        <taxon>Eukaryota</taxon>
        <taxon>Fungi</taxon>
        <taxon>Fungi incertae sedis</taxon>
        <taxon>Chytridiomycota</taxon>
        <taxon>Chytridiomycota incertae sedis</taxon>
        <taxon>Neocallimastigomycetes</taxon>
        <taxon>Neocallimastigales</taxon>
        <taxon>Neocallimastigaceae</taxon>
        <taxon>Neocallimastix</taxon>
    </lineage>
</organism>
<evidence type="ECO:0000256" key="3">
    <source>
        <dbReference type="ARBA" id="ARBA00022989"/>
    </source>
</evidence>
<dbReference type="OrthoDB" id="277931at2759"/>
<keyword evidence="3" id="KW-1133">Transmembrane helix</keyword>
<keyword evidence="8" id="KW-1185">Reference proteome</keyword>
<dbReference type="SUPFAM" id="SSF158682">
    <property type="entry name" value="TerB-like"/>
    <property type="match status" value="1"/>
</dbReference>
<dbReference type="InterPro" id="IPR007941">
    <property type="entry name" value="DUF726"/>
</dbReference>
<evidence type="ECO:0000256" key="2">
    <source>
        <dbReference type="ARBA" id="ARBA00022692"/>
    </source>
</evidence>
<name>A0A1Y1Z1J1_9FUNG</name>
<evidence type="ECO:0000313" key="8">
    <source>
        <dbReference type="Proteomes" id="UP000193920"/>
    </source>
</evidence>